<comment type="caution">
    <text evidence="1">The sequence shown here is derived from an EMBL/GenBank/DDBJ whole genome shotgun (WGS) entry which is preliminary data.</text>
</comment>
<proteinExistence type="predicted"/>
<organism evidence="1 2">
    <name type="scientific">Lepagella muris</name>
    <dbReference type="NCBI Taxonomy" id="3032870"/>
    <lineage>
        <taxon>Bacteria</taxon>
        <taxon>Pseudomonadati</taxon>
        <taxon>Bacteroidota</taxon>
        <taxon>Bacteroidia</taxon>
        <taxon>Bacteroidales</taxon>
        <taxon>Muribaculaceae</taxon>
        <taxon>Lepagella</taxon>
    </lineage>
</organism>
<sequence>MVNKDSDPVLRIENRTYSSEDVYLETSYYSHGSVIDQVKMRPQDKLVVTANENNEGYITFTSDDFDLSDVTGIPKTGKLPRLSFLKFGKDVSIPATFVPCSDNSFSCDCELDTLGMHISLSLYFIEGKVRGKYYQYSKSSESDYFYSNINWTMYDEPNSESYNFMDIPMRDEGLHYASFPFIISWDSATYSDDIRSKIAPVDILHAILDTPFLRGDDYGFNESGDILLSISTLAGRLCSGLLFYDLHNSPLQINPTISWYSNFFKSSDGVYIGYGSFDSQMRVYDIKNTTFKIFIDPQGLFTINVPKTLTVNSSDGFSELTCYPTDTLMMKTFVYNLISAVSPANVDGILMNYEFGGPDDEYGKPTKFKMSFADQKLAKAFMKALMLPLLKDKANYDRLLEAWRADEVIAPYFENLKYLVDNLETLLENTTEINFGWSYSRGVTMEENSMLGLRQYEWLYPD</sequence>
<evidence type="ECO:0000313" key="1">
    <source>
        <dbReference type="EMBL" id="TGY79178.1"/>
    </source>
</evidence>
<protein>
    <submittedName>
        <fullName evidence="1">Uncharacterized protein</fullName>
    </submittedName>
</protein>
<accession>A0AC61RHD3</accession>
<name>A0AC61RHD3_9BACT</name>
<dbReference type="Proteomes" id="UP000306319">
    <property type="component" value="Unassembled WGS sequence"/>
</dbReference>
<gene>
    <name evidence="1" type="ORF">E5331_07300</name>
</gene>
<keyword evidence="2" id="KW-1185">Reference proteome</keyword>
<evidence type="ECO:0000313" key="2">
    <source>
        <dbReference type="Proteomes" id="UP000306319"/>
    </source>
</evidence>
<dbReference type="EMBL" id="SRYB01000008">
    <property type="protein sequence ID" value="TGY79178.1"/>
    <property type="molecule type" value="Genomic_DNA"/>
</dbReference>
<reference evidence="1" key="1">
    <citation type="submission" date="2019-04" db="EMBL/GenBank/DDBJ databases">
        <title>Microbes associate with the intestines of laboratory mice.</title>
        <authorList>
            <person name="Navarre W."/>
            <person name="Wong E."/>
            <person name="Huang K."/>
            <person name="Tropini C."/>
            <person name="Ng K."/>
            <person name="Yu B."/>
        </authorList>
    </citation>
    <scope>NUCLEOTIDE SEQUENCE</scope>
    <source>
        <strain evidence="1">NM04_E33</strain>
    </source>
</reference>